<evidence type="ECO:0000313" key="2">
    <source>
        <dbReference type="Proteomes" id="UP000557739"/>
    </source>
</evidence>
<evidence type="ECO:0000313" key="1">
    <source>
        <dbReference type="EMBL" id="MBB5699382.1"/>
    </source>
</evidence>
<dbReference type="RefSeq" id="WP_343053273.1">
    <property type="nucleotide sequence ID" value="NZ_JACIJJ010000004.1"/>
</dbReference>
<keyword evidence="2" id="KW-1185">Reference proteome</keyword>
<protein>
    <recommendedName>
        <fullName evidence="3">TonB C-terminal domain-containing protein</fullName>
    </recommendedName>
</protein>
<organism evidence="1 2">
    <name type="scientific">Sphingomonas yantingensis</name>
    <dbReference type="NCBI Taxonomy" id="1241761"/>
    <lineage>
        <taxon>Bacteria</taxon>
        <taxon>Pseudomonadati</taxon>
        <taxon>Pseudomonadota</taxon>
        <taxon>Alphaproteobacteria</taxon>
        <taxon>Sphingomonadales</taxon>
        <taxon>Sphingomonadaceae</taxon>
        <taxon>Sphingomonas</taxon>
    </lineage>
</organism>
<gene>
    <name evidence="1" type="ORF">FHR19_002748</name>
</gene>
<sequence length="140" mass="14995">MSFTLALIAAAAAAQQSAPPPLPLPSAPGQVIAWDTLPPVPYRTPPVMLPDMMAFVAGEVGAGRCRFANATRARGEVVVDVAMLVTPDMGPRLTIPRAIDCPTVEQYAAGLVLSFSRNNLPGRAIVPQWYRATLRFRWPG</sequence>
<accession>A0A7W9ARZ2</accession>
<name>A0A7W9ARZ2_9SPHN</name>
<dbReference type="Proteomes" id="UP000557739">
    <property type="component" value="Unassembled WGS sequence"/>
</dbReference>
<comment type="caution">
    <text evidence="1">The sequence shown here is derived from an EMBL/GenBank/DDBJ whole genome shotgun (WGS) entry which is preliminary data.</text>
</comment>
<dbReference type="AlphaFoldDB" id="A0A7W9ARZ2"/>
<proteinExistence type="predicted"/>
<reference evidence="1 2" key="1">
    <citation type="submission" date="2020-08" db="EMBL/GenBank/DDBJ databases">
        <title>Genomic Encyclopedia of Type Strains, Phase IV (KMG-IV): sequencing the most valuable type-strain genomes for metagenomic binning, comparative biology and taxonomic classification.</title>
        <authorList>
            <person name="Goeker M."/>
        </authorList>
    </citation>
    <scope>NUCLEOTIDE SEQUENCE [LARGE SCALE GENOMIC DNA]</scope>
    <source>
        <strain evidence="1 2">DSM 27244</strain>
    </source>
</reference>
<dbReference type="EMBL" id="JACIJJ010000004">
    <property type="protein sequence ID" value="MBB5699382.1"/>
    <property type="molecule type" value="Genomic_DNA"/>
</dbReference>
<evidence type="ECO:0008006" key="3">
    <source>
        <dbReference type="Google" id="ProtNLM"/>
    </source>
</evidence>